<keyword evidence="2" id="KW-0472">Membrane</keyword>
<name>A0A9X5AS45_9BRAD</name>
<evidence type="ECO:0000256" key="1">
    <source>
        <dbReference type="SAM" id="MobiDB-lite"/>
    </source>
</evidence>
<keyword evidence="2" id="KW-1133">Transmembrane helix</keyword>
<comment type="caution">
    <text evidence="4">The sequence shown here is derived from an EMBL/GenBank/DDBJ whole genome shotgun (WGS) entry which is preliminary data.</text>
</comment>
<feature type="domain" description="YdbS-like PH" evidence="3">
    <location>
        <begin position="136"/>
        <end position="185"/>
    </location>
</feature>
<proteinExistence type="predicted"/>
<sequence>MVILPILIILPVRLNSDGSGPARHCRPGVPAEGETRYPWGPNPERSHRGRNRMGYVDTVLLPGETVRFRTGRHWVLYLPGLGCVALAAASLTPAVISYLNDELADSLDGLWSGLALAFLAVGAALLARAWYRRRLTEIAVTDRRVIYKSGLLHRSTSEMPLDRIERIDVDQGVLGQMLDFGDITVNGIVSSIGADRLNRIAAPNRLRSHVIAGEHALRPPPVAVGPAGPPAVALASLPVAAVPAPLEPDREAVALATTAPAAPPPSPEPAAAAPAR</sequence>
<organism evidence="4 5">
    <name type="scientific">Rhodoplanes serenus</name>
    <dbReference type="NCBI Taxonomy" id="200615"/>
    <lineage>
        <taxon>Bacteria</taxon>
        <taxon>Pseudomonadati</taxon>
        <taxon>Pseudomonadota</taxon>
        <taxon>Alphaproteobacteria</taxon>
        <taxon>Hyphomicrobiales</taxon>
        <taxon>Nitrobacteraceae</taxon>
        <taxon>Rhodoplanes</taxon>
    </lineage>
</organism>
<feature type="region of interest" description="Disordered" evidence="1">
    <location>
        <begin position="251"/>
        <end position="276"/>
    </location>
</feature>
<dbReference type="PANTHER" id="PTHR37938">
    <property type="entry name" value="BLL0215 PROTEIN"/>
    <property type="match status" value="1"/>
</dbReference>
<dbReference type="PANTHER" id="PTHR37938:SF1">
    <property type="entry name" value="BLL0215 PROTEIN"/>
    <property type="match status" value="1"/>
</dbReference>
<evidence type="ECO:0000259" key="3">
    <source>
        <dbReference type="Pfam" id="PF03703"/>
    </source>
</evidence>
<dbReference type="EMBL" id="WNKV01000004">
    <property type="protein sequence ID" value="MTW15979.1"/>
    <property type="molecule type" value="Genomic_DNA"/>
</dbReference>
<feature type="transmembrane region" description="Helical" evidence="2">
    <location>
        <begin position="74"/>
        <end position="98"/>
    </location>
</feature>
<feature type="transmembrane region" description="Helical" evidence="2">
    <location>
        <begin position="110"/>
        <end position="131"/>
    </location>
</feature>
<protein>
    <submittedName>
        <fullName evidence="4">PH domain-containing protein</fullName>
    </submittedName>
</protein>
<dbReference type="InterPro" id="IPR005182">
    <property type="entry name" value="YdbS-like_PH"/>
</dbReference>
<accession>A0A9X5AS45</accession>
<keyword evidence="2" id="KW-0812">Transmembrane</keyword>
<reference evidence="4 5" key="1">
    <citation type="submission" date="2019-11" db="EMBL/GenBank/DDBJ databases">
        <title>Whole-genome sequence of Rhodoplanes serenus DSM 18633, type strain.</title>
        <authorList>
            <person name="Kyndt J.A."/>
            <person name="Meyer T.E."/>
        </authorList>
    </citation>
    <scope>NUCLEOTIDE SEQUENCE [LARGE SCALE GENOMIC DNA]</scope>
    <source>
        <strain evidence="4 5">DSM 18633</strain>
    </source>
</reference>
<gene>
    <name evidence="4" type="ORF">GJ689_07135</name>
</gene>
<evidence type="ECO:0000313" key="5">
    <source>
        <dbReference type="Proteomes" id="UP000438991"/>
    </source>
</evidence>
<evidence type="ECO:0000256" key="2">
    <source>
        <dbReference type="SAM" id="Phobius"/>
    </source>
</evidence>
<dbReference type="Pfam" id="PF03703">
    <property type="entry name" value="bPH_2"/>
    <property type="match status" value="1"/>
</dbReference>
<evidence type="ECO:0000313" key="4">
    <source>
        <dbReference type="EMBL" id="MTW15979.1"/>
    </source>
</evidence>
<dbReference type="AlphaFoldDB" id="A0A9X5AS45"/>
<dbReference type="Proteomes" id="UP000438991">
    <property type="component" value="Unassembled WGS sequence"/>
</dbReference>